<dbReference type="PANTHER" id="PTHR11228">
    <property type="entry name" value="RADICAL SAM DOMAIN PROTEIN"/>
    <property type="match status" value="1"/>
</dbReference>
<organism evidence="7 8">
    <name type="scientific">Bacteroides uniformis str. 3978 T3 ii</name>
    <dbReference type="NCBI Taxonomy" id="1339349"/>
    <lineage>
        <taxon>Bacteria</taxon>
        <taxon>Pseudomonadati</taxon>
        <taxon>Bacteroidota</taxon>
        <taxon>Bacteroidia</taxon>
        <taxon>Bacteroidales</taxon>
        <taxon>Bacteroidaceae</taxon>
        <taxon>Bacteroides</taxon>
    </lineage>
</organism>
<accession>A0A078RYL8</accession>
<proteinExistence type="predicted"/>
<dbReference type="PATRIC" id="fig|1339349.3.peg.2435"/>
<evidence type="ECO:0000259" key="6">
    <source>
        <dbReference type="PROSITE" id="PS51918"/>
    </source>
</evidence>
<dbReference type="GO" id="GO:0003824">
    <property type="term" value="F:catalytic activity"/>
    <property type="evidence" value="ECO:0007669"/>
    <property type="project" value="InterPro"/>
</dbReference>
<comment type="cofactor">
    <cofactor evidence="1">
        <name>[4Fe-4S] cluster</name>
        <dbReference type="ChEBI" id="CHEBI:49883"/>
    </cofactor>
</comment>
<gene>
    <name evidence="7" type="ORF">M094_1259</name>
</gene>
<dbReference type="SUPFAM" id="SSF102114">
    <property type="entry name" value="Radical SAM enzymes"/>
    <property type="match status" value="1"/>
</dbReference>
<dbReference type="PANTHER" id="PTHR11228:SF7">
    <property type="entry name" value="PQQA PEPTIDE CYCLASE"/>
    <property type="match status" value="1"/>
</dbReference>
<keyword evidence="5" id="KW-0411">Iron-sulfur</keyword>
<dbReference type="EMBL" id="JNHN01000174">
    <property type="protein sequence ID" value="KDS50334.1"/>
    <property type="molecule type" value="Genomic_DNA"/>
</dbReference>
<comment type="caution">
    <text evidence="7">The sequence shown here is derived from an EMBL/GenBank/DDBJ whole genome shotgun (WGS) entry which is preliminary data.</text>
</comment>
<dbReference type="Pfam" id="PF04055">
    <property type="entry name" value="Radical_SAM"/>
    <property type="match status" value="1"/>
</dbReference>
<dbReference type="InterPro" id="IPR007197">
    <property type="entry name" value="rSAM"/>
</dbReference>
<dbReference type="SFLD" id="SFLDS00029">
    <property type="entry name" value="Radical_SAM"/>
    <property type="match status" value="1"/>
</dbReference>
<keyword evidence="4" id="KW-0408">Iron</keyword>
<dbReference type="Proteomes" id="UP000028013">
    <property type="component" value="Unassembled WGS sequence"/>
</dbReference>
<keyword evidence="2" id="KW-0949">S-adenosyl-L-methionine</keyword>
<feature type="domain" description="Radical SAM core" evidence="6">
    <location>
        <begin position="1"/>
        <end position="210"/>
    </location>
</feature>
<evidence type="ECO:0000313" key="7">
    <source>
        <dbReference type="EMBL" id="KDS50334.1"/>
    </source>
</evidence>
<dbReference type="PROSITE" id="PS51918">
    <property type="entry name" value="RADICAL_SAM"/>
    <property type="match status" value="1"/>
</dbReference>
<evidence type="ECO:0000256" key="5">
    <source>
        <dbReference type="ARBA" id="ARBA00023014"/>
    </source>
</evidence>
<name>A0A078RYL8_BACUN</name>
<reference evidence="7 8" key="1">
    <citation type="submission" date="2014-04" db="EMBL/GenBank/DDBJ databases">
        <authorList>
            <person name="Sears C."/>
            <person name="Carroll K."/>
            <person name="Sack B.R."/>
            <person name="Qadri F."/>
            <person name="Myers L.L."/>
            <person name="Chung G.-T."/>
            <person name="Escheverria P."/>
            <person name="Fraser C.M."/>
            <person name="Sadzewicz L."/>
            <person name="Shefchek K.A."/>
            <person name="Tallon L."/>
            <person name="Das S.P."/>
            <person name="Daugherty S."/>
            <person name="Mongodin E.F."/>
        </authorList>
    </citation>
    <scope>NUCLEOTIDE SEQUENCE [LARGE SCALE GENOMIC DNA]</scope>
    <source>
        <strain evidence="7 8">3978 T3 ii</strain>
    </source>
</reference>
<dbReference type="GO" id="GO:0046872">
    <property type="term" value="F:metal ion binding"/>
    <property type="evidence" value="ECO:0007669"/>
    <property type="project" value="UniProtKB-KW"/>
</dbReference>
<evidence type="ECO:0000256" key="4">
    <source>
        <dbReference type="ARBA" id="ARBA00023004"/>
    </source>
</evidence>
<dbReference type="RefSeq" id="WP_005644246.1">
    <property type="nucleotide sequence ID" value="NZ_JNHN01000174.1"/>
</dbReference>
<keyword evidence="3" id="KW-0479">Metal-binding</keyword>
<dbReference type="AlphaFoldDB" id="A0A078RYL8"/>
<evidence type="ECO:0000313" key="8">
    <source>
        <dbReference type="Proteomes" id="UP000028013"/>
    </source>
</evidence>
<evidence type="ECO:0000256" key="1">
    <source>
        <dbReference type="ARBA" id="ARBA00001966"/>
    </source>
</evidence>
<dbReference type="CDD" id="cd01335">
    <property type="entry name" value="Radical_SAM"/>
    <property type="match status" value="1"/>
</dbReference>
<evidence type="ECO:0000256" key="2">
    <source>
        <dbReference type="ARBA" id="ARBA00022691"/>
    </source>
</evidence>
<sequence>MKRFIECLVPDSFCNFKCSYCYVQQQARKSKKRIYTQYSPSYIAKALSPDRLGGVSYISITGLGETLIQEKVVQIVHEILKTGNYVNITTNGTLDKRFEQLLDFDKNLLRHLNISFSCHYVELKKHNMVNRFFSNIDKVRSAGCSFVLQINLVDEYLPYWDEIKSVSLERVGALPQVALTRKENYPGYRIMTDGTVENYVKKGREMESPLFEFTLRNFNKQQNGYCYAGSWAATLDLYTGKMTACYGQGIHQNIYHDLNAPIVFKPLGCCCADYCVNSSHFLSLGVIPQISTPSYAELRNRVIAAWYNEELESFLSKKLNGENERVKYERLFSLCIPYMRRVKTFLRRWYLRMNRLRK</sequence>
<dbReference type="InterPro" id="IPR013785">
    <property type="entry name" value="Aldolase_TIM"/>
</dbReference>
<dbReference type="SFLD" id="SFLDG01067">
    <property type="entry name" value="SPASM/twitch_domain_containing"/>
    <property type="match status" value="1"/>
</dbReference>
<evidence type="ECO:0000256" key="3">
    <source>
        <dbReference type="ARBA" id="ARBA00022723"/>
    </source>
</evidence>
<dbReference type="InterPro" id="IPR050377">
    <property type="entry name" value="Radical_SAM_PqqE_MftC-like"/>
</dbReference>
<protein>
    <submittedName>
        <fullName evidence="7">Radical SAM superfamily protein</fullName>
    </submittedName>
</protein>
<dbReference type="Gene3D" id="3.20.20.70">
    <property type="entry name" value="Aldolase class I"/>
    <property type="match status" value="1"/>
</dbReference>
<dbReference type="InterPro" id="IPR058240">
    <property type="entry name" value="rSAM_sf"/>
</dbReference>
<dbReference type="GO" id="GO:0051536">
    <property type="term" value="F:iron-sulfur cluster binding"/>
    <property type="evidence" value="ECO:0007669"/>
    <property type="project" value="UniProtKB-KW"/>
</dbReference>